<evidence type="ECO:0000259" key="8">
    <source>
        <dbReference type="PROSITE" id="PS50850"/>
    </source>
</evidence>
<feature type="transmembrane region" description="Helical" evidence="7">
    <location>
        <begin position="397"/>
        <end position="419"/>
    </location>
</feature>
<evidence type="ECO:0000256" key="6">
    <source>
        <dbReference type="SAM" id="MobiDB-lite"/>
    </source>
</evidence>
<evidence type="ECO:0000313" key="9">
    <source>
        <dbReference type="EMBL" id="KIM73311.1"/>
    </source>
</evidence>
<dbReference type="FunCoup" id="A0A0C3F017">
    <property type="interactions" value="20"/>
</dbReference>
<dbReference type="AlphaFoldDB" id="A0A0C3F017"/>
<dbReference type="HOGENOM" id="CLU_000960_27_0_1"/>
<dbReference type="PANTHER" id="PTHR42718">
    <property type="entry name" value="MAJOR FACILITATOR SUPERFAMILY MULTIDRUG TRANSPORTER MFSC"/>
    <property type="match status" value="1"/>
</dbReference>
<feature type="transmembrane region" description="Helical" evidence="7">
    <location>
        <begin position="152"/>
        <end position="171"/>
    </location>
</feature>
<dbReference type="SUPFAM" id="SSF103473">
    <property type="entry name" value="MFS general substrate transporter"/>
    <property type="match status" value="2"/>
</dbReference>
<feature type="transmembrane region" description="Helical" evidence="7">
    <location>
        <begin position="183"/>
        <end position="202"/>
    </location>
</feature>
<dbReference type="GO" id="GO:0016020">
    <property type="term" value="C:membrane"/>
    <property type="evidence" value="ECO:0007669"/>
    <property type="project" value="UniProtKB-SubCell"/>
</dbReference>
<dbReference type="EMBL" id="KN833086">
    <property type="protein sequence ID" value="KIM73311.1"/>
    <property type="molecule type" value="Genomic_DNA"/>
</dbReference>
<feature type="transmembrane region" description="Helical" evidence="7">
    <location>
        <begin position="268"/>
        <end position="288"/>
    </location>
</feature>
<keyword evidence="2" id="KW-0813">Transport</keyword>
<feature type="transmembrane region" description="Helical" evidence="7">
    <location>
        <begin position="358"/>
        <end position="385"/>
    </location>
</feature>
<name>A0A0C3F017_PILCF</name>
<dbReference type="Pfam" id="PF07690">
    <property type="entry name" value="MFS_1"/>
    <property type="match status" value="1"/>
</dbReference>
<evidence type="ECO:0000256" key="1">
    <source>
        <dbReference type="ARBA" id="ARBA00004141"/>
    </source>
</evidence>
<keyword evidence="10" id="KW-1185">Reference proteome</keyword>
<feature type="compositionally biased region" description="Basic and acidic residues" evidence="6">
    <location>
        <begin position="481"/>
        <end position="506"/>
    </location>
</feature>
<dbReference type="InParanoid" id="A0A0C3F017"/>
<dbReference type="Proteomes" id="UP000054166">
    <property type="component" value="Unassembled WGS sequence"/>
</dbReference>
<dbReference type="InterPro" id="IPR036259">
    <property type="entry name" value="MFS_trans_sf"/>
</dbReference>
<dbReference type="GO" id="GO:0022857">
    <property type="term" value="F:transmembrane transporter activity"/>
    <property type="evidence" value="ECO:0007669"/>
    <property type="project" value="InterPro"/>
</dbReference>
<evidence type="ECO:0000256" key="4">
    <source>
        <dbReference type="ARBA" id="ARBA00022989"/>
    </source>
</evidence>
<dbReference type="PROSITE" id="PS50850">
    <property type="entry name" value="MFS"/>
    <property type="match status" value="1"/>
</dbReference>
<comment type="subcellular location">
    <subcellularLocation>
        <location evidence="1">Membrane</location>
        <topology evidence="1">Multi-pass membrane protein</topology>
    </subcellularLocation>
</comment>
<keyword evidence="5 7" id="KW-0472">Membrane</keyword>
<feature type="transmembrane region" description="Helical" evidence="7">
    <location>
        <begin position="89"/>
        <end position="109"/>
    </location>
</feature>
<accession>A0A0C3F017</accession>
<feature type="transmembrane region" description="Helical" evidence="7">
    <location>
        <begin position="59"/>
        <end position="77"/>
    </location>
</feature>
<evidence type="ECO:0000256" key="5">
    <source>
        <dbReference type="ARBA" id="ARBA00023136"/>
    </source>
</evidence>
<feature type="domain" description="Major facilitator superfamily (MFS) profile" evidence="8">
    <location>
        <begin position="1"/>
        <end position="476"/>
    </location>
</feature>
<dbReference type="Gene3D" id="1.20.1250.20">
    <property type="entry name" value="MFS general substrate transporter like domains"/>
    <property type="match status" value="1"/>
</dbReference>
<reference evidence="9 10" key="1">
    <citation type="submission" date="2014-04" db="EMBL/GenBank/DDBJ databases">
        <authorList>
            <consortium name="DOE Joint Genome Institute"/>
            <person name="Kuo A."/>
            <person name="Tarkka M."/>
            <person name="Buscot F."/>
            <person name="Kohler A."/>
            <person name="Nagy L.G."/>
            <person name="Floudas D."/>
            <person name="Copeland A."/>
            <person name="Barry K.W."/>
            <person name="Cichocki N."/>
            <person name="Veneault-Fourrey C."/>
            <person name="LaButti K."/>
            <person name="Lindquist E.A."/>
            <person name="Lipzen A."/>
            <person name="Lundell T."/>
            <person name="Morin E."/>
            <person name="Murat C."/>
            <person name="Sun H."/>
            <person name="Tunlid A."/>
            <person name="Henrissat B."/>
            <person name="Grigoriev I.V."/>
            <person name="Hibbett D.S."/>
            <person name="Martin F."/>
            <person name="Nordberg H.P."/>
            <person name="Cantor M.N."/>
            <person name="Hua S.X."/>
        </authorList>
    </citation>
    <scope>NUCLEOTIDE SEQUENCE [LARGE SCALE GENOMIC DNA]</scope>
    <source>
        <strain evidence="9 10">F 1598</strain>
    </source>
</reference>
<sequence length="513" mass="55519">MVVNIANATSVSIALPSMGKDLNIPEQRLQWPVSAYSLSSGCFLLLFGRLADLYGRKKVFIMGSLFLTVFSLGLGFANDEVTIDILRGFQGIGTAATIPSAIGILAHAFPPSNMRSIAFSTFSAGAPTGAALGLVLGGILTQESKQTWRATFYLSTGLSAACLILGLLSIDPDLPSTEIDRRTDWLGAVLVTAGLVLVVFVLSDGEIVGWSTSYIVALLVVGVVFLVLFVLWERYLERVQQSPHAVYSKWTPPPLMKPSIWSRANGRFAAMMTIGFLNWSAFLSWLFWVQLYYQDYLQLSPIHTMLRMLPMQFSGIFCNLVAAFVMGRISLVNIVVFGTIFTGSAGLLFALINTSSTYWAFGFPAAVISVFGADFVFAAGTIFVAKVALPHEQSLAGALFQTMTQIGTSFGLAITTIVFDKIVARDSLRLGHAINASDTTAPRAAQLTGYRAAQWTVVGFGFFSALLAAIFLRGVGVVGHPNKDQHETEDKEEERNQRDAVERNGEKSLSGSP</sequence>
<organism evidence="9 10">
    <name type="scientific">Piloderma croceum (strain F 1598)</name>
    <dbReference type="NCBI Taxonomy" id="765440"/>
    <lineage>
        <taxon>Eukaryota</taxon>
        <taxon>Fungi</taxon>
        <taxon>Dikarya</taxon>
        <taxon>Basidiomycota</taxon>
        <taxon>Agaricomycotina</taxon>
        <taxon>Agaricomycetes</taxon>
        <taxon>Agaricomycetidae</taxon>
        <taxon>Atheliales</taxon>
        <taxon>Atheliaceae</taxon>
        <taxon>Piloderma</taxon>
    </lineage>
</organism>
<feature type="transmembrane region" description="Helical" evidence="7">
    <location>
        <begin position="116"/>
        <end position="140"/>
    </location>
</feature>
<evidence type="ECO:0000256" key="7">
    <source>
        <dbReference type="SAM" id="Phobius"/>
    </source>
</evidence>
<protein>
    <recommendedName>
        <fullName evidence="8">Major facilitator superfamily (MFS) profile domain-containing protein</fullName>
    </recommendedName>
</protein>
<feature type="transmembrane region" description="Helical" evidence="7">
    <location>
        <begin position="334"/>
        <end position="352"/>
    </location>
</feature>
<feature type="transmembrane region" description="Helical" evidence="7">
    <location>
        <begin position="214"/>
        <end position="232"/>
    </location>
</feature>
<reference evidence="10" key="2">
    <citation type="submission" date="2015-01" db="EMBL/GenBank/DDBJ databases">
        <title>Evolutionary Origins and Diversification of the Mycorrhizal Mutualists.</title>
        <authorList>
            <consortium name="DOE Joint Genome Institute"/>
            <consortium name="Mycorrhizal Genomics Consortium"/>
            <person name="Kohler A."/>
            <person name="Kuo A."/>
            <person name="Nagy L.G."/>
            <person name="Floudas D."/>
            <person name="Copeland A."/>
            <person name="Barry K.W."/>
            <person name="Cichocki N."/>
            <person name="Veneault-Fourrey C."/>
            <person name="LaButti K."/>
            <person name="Lindquist E.A."/>
            <person name="Lipzen A."/>
            <person name="Lundell T."/>
            <person name="Morin E."/>
            <person name="Murat C."/>
            <person name="Riley R."/>
            <person name="Ohm R."/>
            <person name="Sun H."/>
            <person name="Tunlid A."/>
            <person name="Henrissat B."/>
            <person name="Grigoriev I.V."/>
            <person name="Hibbett D.S."/>
            <person name="Martin F."/>
        </authorList>
    </citation>
    <scope>NUCLEOTIDE SEQUENCE [LARGE SCALE GENOMIC DNA]</scope>
    <source>
        <strain evidence="10">F 1598</strain>
    </source>
</reference>
<feature type="transmembrane region" description="Helical" evidence="7">
    <location>
        <begin position="308"/>
        <end position="327"/>
    </location>
</feature>
<keyword evidence="3 7" id="KW-0812">Transmembrane</keyword>
<feature type="transmembrane region" description="Helical" evidence="7">
    <location>
        <begin position="452"/>
        <end position="472"/>
    </location>
</feature>
<evidence type="ECO:0000256" key="2">
    <source>
        <dbReference type="ARBA" id="ARBA00022448"/>
    </source>
</evidence>
<dbReference type="STRING" id="765440.A0A0C3F017"/>
<feature type="region of interest" description="Disordered" evidence="6">
    <location>
        <begin position="481"/>
        <end position="513"/>
    </location>
</feature>
<evidence type="ECO:0000256" key="3">
    <source>
        <dbReference type="ARBA" id="ARBA00022692"/>
    </source>
</evidence>
<dbReference type="PANTHER" id="PTHR42718:SF9">
    <property type="entry name" value="MAJOR FACILITATOR SUPERFAMILY MULTIDRUG TRANSPORTER MFSC"/>
    <property type="match status" value="1"/>
</dbReference>
<dbReference type="Gene3D" id="1.20.1720.10">
    <property type="entry name" value="Multidrug resistance protein D"/>
    <property type="match status" value="1"/>
</dbReference>
<dbReference type="InterPro" id="IPR011701">
    <property type="entry name" value="MFS"/>
</dbReference>
<evidence type="ECO:0000313" key="10">
    <source>
        <dbReference type="Proteomes" id="UP000054166"/>
    </source>
</evidence>
<gene>
    <name evidence="9" type="ORF">PILCRDRAFT_99334</name>
</gene>
<dbReference type="OrthoDB" id="5086884at2759"/>
<keyword evidence="4 7" id="KW-1133">Transmembrane helix</keyword>
<dbReference type="InterPro" id="IPR020846">
    <property type="entry name" value="MFS_dom"/>
</dbReference>
<proteinExistence type="predicted"/>